<dbReference type="Proteomes" id="UP001596915">
    <property type="component" value="Unassembled WGS sequence"/>
</dbReference>
<feature type="coiled-coil region" evidence="1">
    <location>
        <begin position="76"/>
        <end position="131"/>
    </location>
</feature>
<evidence type="ECO:0000313" key="3">
    <source>
        <dbReference type="EMBL" id="MFD0622202.1"/>
    </source>
</evidence>
<accession>A0ABW2WLA3</accession>
<feature type="compositionally biased region" description="Basic residues" evidence="2">
    <location>
        <begin position="153"/>
        <end position="163"/>
    </location>
</feature>
<keyword evidence="5" id="KW-1185">Reference proteome</keyword>
<reference evidence="3" key="1">
    <citation type="journal article" date="2014" name="Int. J. Syst. Evol. Microbiol.">
        <title>Complete genome of a new Firmicutes species belonging to the dominant human colonic microbiota ('Ruminococcus bicirculans') reveals two chromosomes and a selective capacity to utilize plant glucans.</title>
        <authorList>
            <consortium name="NISC Comparative Sequencing Program"/>
            <person name="Wegmann U."/>
            <person name="Louis P."/>
            <person name="Goesmann A."/>
            <person name="Henrissat B."/>
            <person name="Duncan S.H."/>
            <person name="Flint H.J."/>
        </authorList>
    </citation>
    <scope>NUCLEOTIDE SEQUENCE</scope>
    <source>
        <strain evidence="3">JCM 12607</strain>
    </source>
</reference>
<evidence type="ECO:0000256" key="1">
    <source>
        <dbReference type="SAM" id="Coils"/>
    </source>
</evidence>
<comment type="caution">
    <text evidence="3">The sequence shown here is derived from an EMBL/GenBank/DDBJ whole genome shotgun (WGS) entry which is preliminary data.</text>
</comment>
<evidence type="ECO:0000256" key="2">
    <source>
        <dbReference type="SAM" id="MobiDB-lite"/>
    </source>
</evidence>
<feature type="region of interest" description="Disordered" evidence="2">
    <location>
        <begin position="139"/>
        <end position="163"/>
    </location>
</feature>
<evidence type="ECO:0000313" key="4">
    <source>
        <dbReference type="EMBL" id="MFD0622422.1"/>
    </source>
</evidence>
<proteinExistence type="predicted"/>
<reference evidence="3" key="3">
    <citation type="submission" date="2024-09" db="EMBL/GenBank/DDBJ databases">
        <authorList>
            <person name="Sun Q."/>
            <person name="Mori K."/>
        </authorList>
    </citation>
    <scope>NUCLEOTIDE SEQUENCE</scope>
    <source>
        <strain evidence="3">JCM 12607</strain>
    </source>
</reference>
<name>A0ABW2WLA3_9ACTN</name>
<organism evidence="3 5">
    <name type="scientific">Streptomyces sanglieri</name>
    <dbReference type="NCBI Taxonomy" id="193460"/>
    <lineage>
        <taxon>Bacteria</taxon>
        <taxon>Bacillati</taxon>
        <taxon>Actinomycetota</taxon>
        <taxon>Actinomycetes</taxon>
        <taxon>Kitasatosporales</taxon>
        <taxon>Streptomycetaceae</taxon>
        <taxon>Streptomyces</taxon>
    </lineage>
</organism>
<protein>
    <submittedName>
        <fullName evidence="3">Uncharacterized protein</fullName>
    </submittedName>
</protein>
<evidence type="ECO:0000313" key="5">
    <source>
        <dbReference type="Proteomes" id="UP001596915"/>
    </source>
</evidence>
<sequence>MKAEQDPPQELCVKLRAAAERLLAGTPLHSSGKLTILDLAEEAQVKRWLLTHKYPNTLMAKYQAEFKAARHKSEPVKKAEAELDRLRDDLARVRTEKRQLSELVGTYAVMIEQLARERAEAIAERDEALAARDAALGVTALPPSPQRTAPAGRVHRPLPGGRR</sequence>
<dbReference type="EMBL" id="JBHTGL010000005">
    <property type="protein sequence ID" value="MFD0622202.1"/>
    <property type="molecule type" value="Genomic_DNA"/>
</dbReference>
<reference evidence="5" key="2">
    <citation type="journal article" date="2019" name="Int. J. Syst. Evol. Microbiol.">
        <title>The Global Catalogue of Microorganisms (GCM) 10K type strain sequencing project: providing services to taxonomists for standard genome sequencing and annotation.</title>
        <authorList>
            <consortium name="The Broad Institute Genomics Platform"/>
            <consortium name="The Broad Institute Genome Sequencing Center for Infectious Disease"/>
            <person name="Wu L."/>
            <person name="Ma J."/>
        </authorList>
    </citation>
    <scope>NUCLEOTIDE SEQUENCE [LARGE SCALE GENOMIC DNA]</scope>
    <source>
        <strain evidence="5">JCM 12607</strain>
    </source>
</reference>
<keyword evidence="1" id="KW-0175">Coiled coil</keyword>
<dbReference type="EMBL" id="JBHTGL010000006">
    <property type="protein sequence ID" value="MFD0622422.1"/>
    <property type="molecule type" value="Genomic_DNA"/>
</dbReference>
<gene>
    <name evidence="3" type="ORF">ACFQ2K_04580</name>
    <name evidence="4" type="ORF">ACFQ2K_05860</name>
</gene>